<sequence>MSECFICKKALSDGKITVAQKRGVQTLHSFAIKRGDEEHARMLENVDNITVHVPCRKAYINERMAAAAIRRRSNCAVSTSGSSPSSPSSSQSSNHPPAFDFEKRCLFCAEVIDEVFIKQQKSLPVDRRRKICEVKNECQFTISELMSQIEGDYHPDSRTVKERLKQKYEDDIWIFEMNRRESVVCFRNTGHKLLAEDWYQNKNPNPEDEKLRVIREAAATIVEDVRSRVYDTKNFPPPDKLMENADDAVPETLRVLLSEMIEKKKKKRDDSKTWQRKCILIAHSIISAIRPRSFVSSILLGVGAFLYKKFASRNLINILFSLGFSACYSEICMFKAACVTRPPREPLPSAFSQFVFDSADFNRTFHVMGGIHCLTPFNAIKPDTAMEGTFSKKNYASIEDSGVIAIATYKTAKSQGLQTLKVADVMSACGNEQDIMPTPTDMVWLYGKWANIDNVPVWNGFMENVTANRPYEKSKIICLPFINGIPSNYDTIFTSLLKAACLGRSCGQETIFVTFDQPLYWKARDIVACANESELSNVIVRLGGFHLLMSYLGAI</sequence>
<gene>
    <name evidence="2" type="ORF">RF55_16900</name>
</gene>
<accession>A0A0J7K402</accession>
<dbReference type="Proteomes" id="UP000036403">
    <property type="component" value="Unassembled WGS sequence"/>
</dbReference>
<proteinExistence type="predicted"/>
<dbReference type="AlphaFoldDB" id="A0A0J7K402"/>
<organism evidence="2 3">
    <name type="scientific">Lasius niger</name>
    <name type="common">Black garden ant</name>
    <dbReference type="NCBI Taxonomy" id="67767"/>
    <lineage>
        <taxon>Eukaryota</taxon>
        <taxon>Metazoa</taxon>
        <taxon>Ecdysozoa</taxon>
        <taxon>Arthropoda</taxon>
        <taxon>Hexapoda</taxon>
        <taxon>Insecta</taxon>
        <taxon>Pterygota</taxon>
        <taxon>Neoptera</taxon>
        <taxon>Endopterygota</taxon>
        <taxon>Hymenoptera</taxon>
        <taxon>Apocrita</taxon>
        <taxon>Aculeata</taxon>
        <taxon>Formicoidea</taxon>
        <taxon>Formicidae</taxon>
        <taxon>Formicinae</taxon>
        <taxon>Lasius</taxon>
        <taxon>Lasius</taxon>
    </lineage>
</organism>
<reference evidence="2 3" key="1">
    <citation type="submission" date="2015-04" db="EMBL/GenBank/DDBJ databases">
        <title>Lasius niger genome sequencing.</title>
        <authorList>
            <person name="Konorov E.A."/>
            <person name="Nikitin M.A."/>
            <person name="Kirill M.V."/>
            <person name="Chang P."/>
        </authorList>
    </citation>
    <scope>NUCLEOTIDE SEQUENCE [LARGE SCALE GENOMIC DNA]</scope>
    <source>
        <tissue evidence="2">Whole</tissue>
    </source>
</reference>
<evidence type="ECO:0000256" key="1">
    <source>
        <dbReference type="SAM" id="MobiDB-lite"/>
    </source>
</evidence>
<feature type="region of interest" description="Disordered" evidence="1">
    <location>
        <begin position="76"/>
        <end position="96"/>
    </location>
</feature>
<dbReference type="OrthoDB" id="7699940at2759"/>
<dbReference type="PaxDb" id="67767-A0A0J7K402"/>
<evidence type="ECO:0000313" key="2">
    <source>
        <dbReference type="EMBL" id="KMQ84911.1"/>
    </source>
</evidence>
<name>A0A0J7K402_LASNI</name>
<feature type="non-terminal residue" evidence="2">
    <location>
        <position position="555"/>
    </location>
</feature>
<keyword evidence="3" id="KW-1185">Reference proteome</keyword>
<protein>
    <submittedName>
        <fullName evidence="2">Uncharacterized protein</fullName>
    </submittedName>
</protein>
<feature type="compositionally biased region" description="Low complexity" evidence="1">
    <location>
        <begin position="78"/>
        <end position="96"/>
    </location>
</feature>
<comment type="caution">
    <text evidence="2">The sequence shown here is derived from an EMBL/GenBank/DDBJ whole genome shotgun (WGS) entry which is preliminary data.</text>
</comment>
<dbReference type="EMBL" id="LBMM01015147">
    <property type="protein sequence ID" value="KMQ84911.1"/>
    <property type="molecule type" value="Genomic_DNA"/>
</dbReference>
<evidence type="ECO:0000313" key="3">
    <source>
        <dbReference type="Proteomes" id="UP000036403"/>
    </source>
</evidence>